<keyword evidence="2" id="KW-0687">Ribonucleoprotein</keyword>
<dbReference type="Pfam" id="PF00583">
    <property type="entry name" value="Acetyltransf_1"/>
    <property type="match status" value="1"/>
</dbReference>
<dbReference type="GO" id="GO:0016747">
    <property type="term" value="F:acyltransferase activity, transferring groups other than amino-acyl groups"/>
    <property type="evidence" value="ECO:0007669"/>
    <property type="project" value="InterPro"/>
</dbReference>
<gene>
    <name evidence="2" type="ORF">SAMN02910429_00839</name>
</gene>
<dbReference type="InterPro" id="IPR016181">
    <property type="entry name" value="Acyl_CoA_acyltransferase"/>
</dbReference>
<dbReference type="OrthoDB" id="1821130at2"/>
<protein>
    <submittedName>
        <fullName evidence="2">Ribosomal protein S18 acetylase RimI</fullName>
    </submittedName>
</protein>
<keyword evidence="2" id="KW-0689">Ribosomal protein</keyword>
<dbReference type="AlphaFoldDB" id="A0A1H9REI9"/>
<sequence length="167" mass="19580">MIAKSDFKIIHINLNNENILIRPMEYADYDNVYQLWSTIHGFRIRSIDDSRDGIYRFLNRNPSTSIVAVNKNKQIIGAILCGHDGRTGCLYHVCVRKDYRKKGIGDAMTNSCIEALKREHINKISLIAFKENEVGNKFWKDEKWSKREEINYYDLSLNDENISKYIE</sequence>
<name>A0A1H9REI9_9FIRM</name>
<evidence type="ECO:0000313" key="3">
    <source>
        <dbReference type="Proteomes" id="UP000182471"/>
    </source>
</evidence>
<dbReference type="Proteomes" id="UP000182471">
    <property type="component" value="Unassembled WGS sequence"/>
</dbReference>
<dbReference type="RefSeq" id="WP_022747713.1">
    <property type="nucleotide sequence ID" value="NZ_FOGW01000008.1"/>
</dbReference>
<evidence type="ECO:0000259" key="1">
    <source>
        <dbReference type="PROSITE" id="PS51186"/>
    </source>
</evidence>
<dbReference type="EMBL" id="FOGW01000008">
    <property type="protein sequence ID" value="SER71084.1"/>
    <property type="molecule type" value="Genomic_DNA"/>
</dbReference>
<proteinExistence type="predicted"/>
<dbReference type="Gene3D" id="3.40.630.30">
    <property type="match status" value="1"/>
</dbReference>
<feature type="domain" description="N-acetyltransferase" evidence="1">
    <location>
        <begin position="19"/>
        <end position="160"/>
    </location>
</feature>
<dbReference type="PROSITE" id="PS51186">
    <property type="entry name" value="GNAT"/>
    <property type="match status" value="1"/>
</dbReference>
<reference evidence="3" key="1">
    <citation type="submission" date="2016-10" db="EMBL/GenBank/DDBJ databases">
        <authorList>
            <person name="Varghese N."/>
            <person name="Submissions S."/>
        </authorList>
    </citation>
    <scope>NUCLEOTIDE SEQUENCE [LARGE SCALE GENOMIC DNA]</scope>
    <source>
        <strain evidence="3">S1b</strain>
    </source>
</reference>
<accession>A0A1H9REI9</accession>
<dbReference type="InterPro" id="IPR000182">
    <property type="entry name" value="GNAT_dom"/>
</dbReference>
<evidence type="ECO:0000313" key="2">
    <source>
        <dbReference type="EMBL" id="SER71084.1"/>
    </source>
</evidence>
<dbReference type="GO" id="GO:0005840">
    <property type="term" value="C:ribosome"/>
    <property type="evidence" value="ECO:0007669"/>
    <property type="project" value="UniProtKB-KW"/>
</dbReference>
<organism evidence="2 3">
    <name type="scientific">Lachnobacterium bovis</name>
    <dbReference type="NCBI Taxonomy" id="140626"/>
    <lineage>
        <taxon>Bacteria</taxon>
        <taxon>Bacillati</taxon>
        <taxon>Bacillota</taxon>
        <taxon>Clostridia</taxon>
        <taxon>Lachnospirales</taxon>
        <taxon>Lachnospiraceae</taxon>
        <taxon>Lachnobacterium</taxon>
    </lineage>
</organism>
<dbReference type="CDD" id="cd04301">
    <property type="entry name" value="NAT_SF"/>
    <property type="match status" value="1"/>
</dbReference>
<dbReference type="SUPFAM" id="SSF55729">
    <property type="entry name" value="Acyl-CoA N-acyltransferases (Nat)"/>
    <property type="match status" value="1"/>
</dbReference>
<keyword evidence="3" id="KW-1185">Reference proteome</keyword>